<feature type="domain" description="BPP" evidence="2">
    <location>
        <begin position="1"/>
        <end position="195"/>
    </location>
</feature>
<sequence>MRRLLLTLALGATLTVAQSAAHAERFELAKTALELRDDAGRTLDRHALRAKHMDQRHDDGPLAVLQDADSGRLQLWRASAGRLQRQAEWPAPPFDLAQLCLYRDPQGLLQLFLLGKEGLSAQWLIRGGEALPVQALATPLDPGGCRVRDADGLLYLSEPGVGLWAQSANAERPGRRLLLADSESGEKALNAKLDAWLAAHPVAPLPAPHPVVLATGQTQPVREAGDAADDPAIWVHPTRGAQSLVLGTDKKRGLAVYGLDGRERQFLPVGRINNVDLRQGLRYGGRRLDLAVATQRDEAGLVLFGISLTGRVSELARLPTGLDDIYGVCVGRNAEGGLDVYPNDKDGRVLRLRLMLAGTTWQARPVAEYRLDSQPEGCVVDEAHQALFIGEEKRGVWRLDLATPGSQPALVITAGPGLVPDVEGLAIHPGRGWLVVSSQGSDSYAVYDIRPPFAQRGTFSIGVNAALGIDAVSETDGLDLTSANLGGPYKDGLLVVQDGHKRLPHGPQNFKLVPWAAVEQALRHGR</sequence>
<evidence type="ECO:0000313" key="3">
    <source>
        <dbReference type="EMBL" id="MFG6441134.1"/>
    </source>
</evidence>
<gene>
    <name evidence="3" type="ORF">ACG0Z3_10635</name>
</gene>
<dbReference type="RefSeq" id="WP_394397458.1">
    <property type="nucleotide sequence ID" value="NZ_JBIGHW010000004.1"/>
</dbReference>
<feature type="chain" id="PRO_5047306633" evidence="1">
    <location>
        <begin position="24"/>
        <end position="526"/>
    </location>
</feature>
<keyword evidence="1" id="KW-0732">Signal</keyword>
<dbReference type="InterPro" id="IPR011042">
    <property type="entry name" value="6-blade_b-propeller_TolB-like"/>
</dbReference>
<dbReference type="Proteomes" id="UP001606301">
    <property type="component" value="Unassembled WGS sequence"/>
</dbReference>
<evidence type="ECO:0000259" key="2">
    <source>
        <dbReference type="PROSITE" id="PS51662"/>
    </source>
</evidence>
<name>A0ABW7FIF8_9BURK</name>
<feature type="signal peptide" evidence="1">
    <location>
        <begin position="1"/>
        <end position="23"/>
    </location>
</feature>
<dbReference type="Gene3D" id="2.120.10.30">
    <property type="entry name" value="TolB, C-terminal domain"/>
    <property type="match status" value="2"/>
</dbReference>
<evidence type="ECO:0000313" key="4">
    <source>
        <dbReference type="Proteomes" id="UP001606301"/>
    </source>
</evidence>
<keyword evidence="4" id="KW-1185">Reference proteome</keyword>
<dbReference type="SUPFAM" id="SSF50956">
    <property type="entry name" value="Thermostable phytase (3-phytase)"/>
    <property type="match status" value="2"/>
</dbReference>
<evidence type="ECO:0000256" key="1">
    <source>
        <dbReference type="SAM" id="SignalP"/>
    </source>
</evidence>
<comment type="caution">
    <text evidence="3">The sequence shown here is derived from an EMBL/GenBank/DDBJ whole genome shotgun (WGS) entry which is preliminary data.</text>
</comment>
<organism evidence="3 4">
    <name type="scientific">Pelomonas margarita</name>
    <dbReference type="NCBI Taxonomy" id="3299031"/>
    <lineage>
        <taxon>Bacteria</taxon>
        <taxon>Pseudomonadati</taxon>
        <taxon>Pseudomonadota</taxon>
        <taxon>Betaproteobacteria</taxon>
        <taxon>Burkholderiales</taxon>
        <taxon>Sphaerotilaceae</taxon>
        <taxon>Roseateles</taxon>
    </lineage>
</organism>
<proteinExistence type="predicted"/>
<feature type="domain" description="BPP" evidence="2">
    <location>
        <begin position="202"/>
        <end position="522"/>
    </location>
</feature>
<accession>A0ABW7FIF8</accession>
<protein>
    <submittedName>
        <fullName evidence="3">Phytase</fullName>
    </submittedName>
</protein>
<reference evidence="3 4" key="1">
    <citation type="submission" date="2024-08" db="EMBL/GenBank/DDBJ databases">
        <authorList>
            <person name="Lu H."/>
        </authorList>
    </citation>
    <scope>NUCLEOTIDE SEQUENCE [LARGE SCALE GENOMIC DNA]</scope>
    <source>
        <strain evidence="3 4">LKC17W</strain>
    </source>
</reference>
<dbReference type="Pfam" id="PF02333">
    <property type="entry name" value="Phytase"/>
    <property type="match status" value="1"/>
</dbReference>
<dbReference type="EMBL" id="JBIGHW010000004">
    <property type="protein sequence ID" value="MFG6441134.1"/>
    <property type="molecule type" value="Genomic_DNA"/>
</dbReference>
<dbReference type="InterPro" id="IPR003431">
    <property type="entry name" value="B-propeller_Phytase"/>
</dbReference>
<dbReference type="PROSITE" id="PS51662">
    <property type="entry name" value="BP_PHYTASE"/>
    <property type="match status" value="2"/>
</dbReference>